<evidence type="ECO:0000256" key="1">
    <source>
        <dbReference type="ARBA" id="ARBA00004651"/>
    </source>
</evidence>
<keyword evidence="8" id="KW-0966">Cell projection</keyword>
<evidence type="ECO:0000256" key="2">
    <source>
        <dbReference type="ARBA" id="ARBA00009772"/>
    </source>
</evidence>
<dbReference type="RefSeq" id="WP_145198376.1">
    <property type="nucleotide sequence ID" value="NZ_CP036267.1"/>
</dbReference>
<accession>A0A517QMF5</accession>
<keyword evidence="4 7" id="KW-0812">Transmembrane</keyword>
<evidence type="ECO:0000313" key="9">
    <source>
        <dbReference type="Proteomes" id="UP000315724"/>
    </source>
</evidence>
<dbReference type="GO" id="GO:0006605">
    <property type="term" value="P:protein targeting"/>
    <property type="evidence" value="ECO:0007669"/>
    <property type="project" value="InterPro"/>
</dbReference>
<evidence type="ECO:0000256" key="6">
    <source>
        <dbReference type="ARBA" id="ARBA00023136"/>
    </source>
</evidence>
<dbReference type="PANTHER" id="PTHR30065:SF8">
    <property type="entry name" value="FLAGELLAR BIOSYNTHETIC PROTEIN FLIR"/>
    <property type="match status" value="1"/>
</dbReference>
<dbReference type="AlphaFoldDB" id="A0A517QMF5"/>
<proteinExistence type="inferred from homology"/>
<comment type="subcellular location">
    <subcellularLocation>
        <location evidence="1">Cell membrane</location>
        <topology evidence="1">Multi-pass membrane protein</topology>
    </subcellularLocation>
</comment>
<evidence type="ECO:0000256" key="3">
    <source>
        <dbReference type="ARBA" id="ARBA00022475"/>
    </source>
</evidence>
<dbReference type="InterPro" id="IPR002010">
    <property type="entry name" value="T3SS_IM_R"/>
</dbReference>
<sequence length="251" mass="27744">MIELVLEATFLLFVRVSAFVAFLPLFGGTRVPRTVKVGLAVTLTVVWFSQFVPGMTLAMSQYGERSWLLFAWMIGREATLGAAMGWLMGMVFIPIRISGAFIAQEMGLTIATLTSASGDGSSNVLSEILDALAVLIFFSFDGHHLFFRIFDASFQLFPVGHQWASVSGEWVMRTIADTTGVGVNLAAPVVMLMFGTTVSLLFIMRQTPQFNLFNFGMPVRLLAGLLALFLFIPDLILRMPVLVERWLMQLS</sequence>
<dbReference type="KEGG" id="tpol:Mal48_20690"/>
<dbReference type="OrthoDB" id="271722at2"/>
<evidence type="ECO:0000313" key="8">
    <source>
        <dbReference type="EMBL" id="QDT32822.1"/>
    </source>
</evidence>
<keyword evidence="8" id="KW-0282">Flagellum</keyword>
<evidence type="ECO:0000256" key="7">
    <source>
        <dbReference type="SAM" id="Phobius"/>
    </source>
</evidence>
<comment type="similarity">
    <text evidence="2">Belongs to the FliR/MopE/SpaR family.</text>
</comment>
<reference evidence="8 9" key="1">
    <citation type="submission" date="2019-02" db="EMBL/GenBank/DDBJ databases">
        <title>Deep-cultivation of Planctomycetes and their phenomic and genomic characterization uncovers novel biology.</title>
        <authorList>
            <person name="Wiegand S."/>
            <person name="Jogler M."/>
            <person name="Boedeker C."/>
            <person name="Pinto D."/>
            <person name="Vollmers J."/>
            <person name="Rivas-Marin E."/>
            <person name="Kohn T."/>
            <person name="Peeters S.H."/>
            <person name="Heuer A."/>
            <person name="Rast P."/>
            <person name="Oberbeckmann S."/>
            <person name="Bunk B."/>
            <person name="Jeske O."/>
            <person name="Meyerdierks A."/>
            <person name="Storesund J.E."/>
            <person name="Kallscheuer N."/>
            <person name="Luecker S."/>
            <person name="Lage O.M."/>
            <person name="Pohl T."/>
            <person name="Merkel B.J."/>
            <person name="Hornburger P."/>
            <person name="Mueller R.-W."/>
            <person name="Bruemmer F."/>
            <person name="Labrenz M."/>
            <person name="Spormann A.M."/>
            <person name="Op den Camp H."/>
            <person name="Overmann J."/>
            <person name="Amann R."/>
            <person name="Jetten M.S.M."/>
            <person name="Mascher T."/>
            <person name="Medema M.H."/>
            <person name="Devos D.P."/>
            <person name="Kaster A.-K."/>
            <person name="Ovreas L."/>
            <person name="Rohde M."/>
            <person name="Galperin M.Y."/>
            <person name="Jogler C."/>
        </authorList>
    </citation>
    <scope>NUCLEOTIDE SEQUENCE [LARGE SCALE GENOMIC DNA]</scope>
    <source>
        <strain evidence="8 9">Mal48</strain>
    </source>
</reference>
<name>A0A517QMF5_9PLAN</name>
<keyword evidence="3" id="KW-1003">Cell membrane</keyword>
<keyword evidence="8" id="KW-0969">Cilium</keyword>
<feature type="transmembrane region" description="Helical" evidence="7">
    <location>
        <begin position="80"/>
        <end position="103"/>
    </location>
</feature>
<feature type="transmembrane region" description="Helical" evidence="7">
    <location>
        <begin position="37"/>
        <end position="59"/>
    </location>
</feature>
<organism evidence="8 9">
    <name type="scientific">Thalassoglobus polymorphus</name>
    <dbReference type="NCBI Taxonomy" id="2527994"/>
    <lineage>
        <taxon>Bacteria</taxon>
        <taxon>Pseudomonadati</taxon>
        <taxon>Planctomycetota</taxon>
        <taxon>Planctomycetia</taxon>
        <taxon>Planctomycetales</taxon>
        <taxon>Planctomycetaceae</taxon>
        <taxon>Thalassoglobus</taxon>
    </lineage>
</organism>
<feature type="transmembrane region" description="Helical" evidence="7">
    <location>
        <begin position="215"/>
        <end position="237"/>
    </location>
</feature>
<keyword evidence="5 7" id="KW-1133">Transmembrane helix</keyword>
<dbReference type="PANTHER" id="PTHR30065">
    <property type="entry name" value="FLAGELLAR BIOSYNTHETIC PROTEIN FLIR"/>
    <property type="match status" value="1"/>
</dbReference>
<feature type="transmembrane region" description="Helical" evidence="7">
    <location>
        <begin position="123"/>
        <end position="140"/>
    </location>
</feature>
<dbReference type="Proteomes" id="UP000315724">
    <property type="component" value="Chromosome"/>
</dbReference>
<keyword evidence="6 7" id="KW-0472">Membrane</keyword>
<evidence type="ECO:0000256" key="4">
    <source>
        <dbReference type="ARBA" id="ARBA00022692"/>
    </source>
</evidence>
<evidence type="ECO:0000256" key="5">
    <source>
        <dbReference type="ARBA" id="ARBA00022989"/>
    </source>
</evidence>
<dbReference type="PRINTS" id="PR00953">
    <property type="entry name" value="TYPE3IMRPROT"/>
</dbReference>
<dbReference type="EMBL" id="CP036267">
    <property type="protein sequence ID" value="QDT32822.1"/>
    <property type="molecule type" value="Genomic_DNA"/>
</dbReference>
<protein>
    <submittedName>
        <fullName evidence="8">Flagellar biosynthesis protein FliR</fullName>
    </submittedName>
</protein>
<dbReference type="GO" id="GO:0005886">
    <property type="term" value="C:plasma membrane"/>
    <property type="evidence" value="ECO:0007669"/>
    <property type="project" value="UniProtKB-SubCell"/>
</dbReference>
<gene>
    <name evidence="8" type="ORF">Mal48_20690</name>
</gene>
<keyword evidence="9" id="KW-1185">Reference proteome</keyword>
<dbReference type="Pfam" id="PF01311">
    <property type="entry name" value="Bac_export_1"/>
    <property type="match status" value="1"/>
</dbReference>
<feature type="transmembrane region" description="Helical" evidence="7">
    <location>
        <begin position="181"/>
        <end position="203"/>
    </location>
</feature>